<sequence length="60" mass="6753">MCRGTSNIEEPPIVEELQVDSTSILPTNKQSEEKVSDPSTQKIREVQHKCKVYMGEMSVS</sequence>
<reference evidence="2" key="1">
    <citation type="submission" date="2015-12" db="EMBL/GenBank/DDBJ databases">
        <title>Gene expression during late stages of embryo sac development: a critical building block for successful pollen-pistil interactions.</title>
        <authorList>
            <person name="Liu Y."/>
            <person name="Joly V."/>
            <person name="Sabar M."/>
            <person name="Matton D.P."/>
        </authorList>
    </citation>
    <scope>NUCLEOTIDE SEQUENCE</scope>
</reference>
<feature type="compositionally biased region" description="Basic and acidic residues" evidence="1">
    <location>
        <begin position="30"/>
        <end position="41"/>
    </location>
</feature>
<protein>
    <submittedName>
        <fullName evidence="2">Putative ovule protein</fullName>
    </submittedName>
</protein>
<feature type="region of interest" description="Disordered" evidence="1">
    <location>
        <begin position="1"/>
        <end position="41"/>
    </location>
</feature>
<proteinExistence type="predicted"/>
<organism evidence="2">
    <name type="scientific">Solanum chacoense</name>
    <name type="common">Chaco potato</name>
    <dbReference type="NCBI Taxonomy" id="4108"/>
    <lineage>
        <taxon>Eukaryota</taxon>
        <taxon>Viridiplantae</taxon>
        <taxon>Streptophyta</taxon>
        <taxon>Embryophyta</taxon>
        <taxon>Tracheophyta</taxon>
        <taxon>Spermatophyta</taxon>
        <taxon>Magnoliopsida</taxon>
        <taxon>eudicotyledons</taxon>
        <taxon>Gunneridae</taxon>
        <taxon>Pentapetalae</taxon>
        <taxon>asterids</taxon>
        <taxon>lamiids</taxon>
        <taxon>Solanales</taxon>
        <taxon>Solanaceae</taxon>
        <taxon>Solanoideae</taxon>
        <taxon>Solaneae</taxon>
        <taxon>Solanum</taxon>
    </lineage>
</organism>
<evidence type="ECO:0000313" key="2">
    <source>
        <dbReference type="EMBL" id="JAP16126.1"/>
    </source>
</evidence>
<name>A0A0V0H6U9_SOLCH</name>
<accession>A0A0V0H6U9</accession>
<dbReference type="EMBL" id="GEDG01024239">
    <property type="protein sequence ID" value="JAP16126.1"/>
    <property type="molecule type" value="Transcribed_RNA"/>
</dbReference>
<feature type="compositionally biased region" description="Polar residues" evidence="1">
    <location>
        <begin position="19"/>
        <end position="29"/>
    </location>
</feature>
<dbReference type="AlphaFoldDB" id="A0A0V0H6U9"/>
<evidence type="ECO:0000256" key="1">
    <source>
        <dbReference type="SAM" id="MobiDB-lite"/>
    </source>
</evidence>